<dbReference type="Proteomes" id="UP000601435">
    <property type="component" value="Unassembled WGS sequence"/>
</dbReference>
<dbReference type="EMBL" id="CAJNJA010032035">
    <property type="protein sequence ID" value="CAE7663176.1"/>
    <property type="molecule type" value="Genomic_DNA"/>
</dbReference>
<evidence type="ECO:0000313" key="3">
    <source>
        <dbReference type="Proteomes" id="UP000601435"/>
    </source>
</evidence>
<evidence type="ECO:0000313" key="2">
    <source>
        <dbReference type="EMBL" id="CAE7663176.1"/>
    </source>
</evidence>
<comment type="caution">
    <text evidence="2">The sequence shown here is derived from an EMBL/GenBank/DDBJ whole genome shotgun (WGS) entry which is preliminary data.</text>
</comment>
<gene>
    <name evidence="2" type="ORF">SNEC2469_LOCUS18889</name>
</gene>
<feature type="region of interest" description="Disordered" evidence="1">
    <location>
        <begin position="87"/>
        <end position="144"/>
    </location>
</feature>
<feature type="compositionally biased region" description="Polar residues" evidence="1">
    <location>
        <begin position="123"/>
        <end position="133"/>
    </location>
</feature>
<accession>A0A812W219</accession>
<keyword evidence="3" id="KW-1185">Reference proteome</keyword>
<reference evidence="2" key="1">
    <citation type="submission" date="2021-02" db="EMBL/GenBank/DDBJ databases">
        <authorList>
            <person name="Dougan E. K."/>
            <person name="Rhodes N."/>
            <person name="Thang M."/>
            <person name="Chan C."/>
        </authorList>
    </citation>
    <scope>NUCLEOTIDE SEQUENCE</scope>
</reference>
<dbReference type="AlphaFoldDB" id="A0A812W219"/>
<protein>
    <submittedName>
        <fullName evidence="2">Uncharacterized protein</fullName>
    </submittedName>
</protein>
<proteinExistence type="predicted"/>
<feature type="compositionally biased region" description="Basic and acidic residues" evidence="1">
    <location>
        <begin position="134"/>
        <end position="144"/>
    </location>
</feature>
<feature type="non-terminal residue" evidence="2">
    <location>
        <position position="1"/>
    </location>
</feature>
<feature type="compositionally biased region" description="Basic and acidic residues" evidence="1">
    <location>
        <begin position="98"/>
        <end position="122"/>
    </location>
</feature>
<sequence length="172" mass="19861">MGTGASVEQRFRKPNARRVNLFNILTEIMKETKREEEIPEDHWELLMKALETEEQAEAKQLKEELEKERASRVAQEQLVEKLKAELKQKEDLQEETESELKKLKAQLKQKDEASNEQQESKSNDQATEDQATLDQKEAADCETIHDAAGKSVAAVRHFLREHPTAVNKKDEH</sequence>
<dbReference type="OrthoDB" id="442741at2759"/>
<evidence type="ECO:0000256" key="1">
    <source>
        <dbReference type="SAM" id="MobiDB-lite"/>
    </source>
</evidence>
<name>A0A812W219_9DINO</name>
<organism evidence="2 3">
    <name type="scientific">Symbiodinium necroappetens</name>
    <dbReference type="NCBI Taxonomy" id="1628268"/>
    <lineage>
        <taxon>Eukaryota</taxon>
        <taxon>Sar</taxon>
        <taxon>Alveolata</taxon>
        <taxon>Dinophyceae</taxon>
        <taxon>Suessiales</taxon>
        <taxon>Symbiodiniaceae</taxon>
        <taxon>Symbiodinium</taxon>
    </lineage>
</organism>